<gene>
    <name evidence="1" type="ORF">APB76_07455</name>
</gene>
<dbReference type="RefSeq" id="WP_054962096.1">
    <property type="nucleotide sequence ID" value="NZ_LLEI02000021.1"/>
</dbReference>
<dbReference type="EMBL" id="LLEI02000021">
    <property type="protein sequence ID" value="OAJ95110.1"/>
    <property type="molecule type" value="Genomic_DNA"/>
</dbReference>
<comment type="caution">
    <text evidence="1">The sequence shown here is derived from an EMBL/GenBank/DDBJ whole genome shotgun (WGS) entry which is preliminary data.</text>
</comment>
<reference evidence="1 2" key="1">
    <citation type="journal article" date="2016" name="Syst. Appl. Microbiol.">
        <title>Vibrio bivalvicida sp. nov., a novel larval pathogen for bivalve molluscs reared in a hatchery.</title>
        <authorList>
            <person name="Dubert J."/>
            <person name="Romalde J.L."/>
            <person name="Prado S."/>
            <person name="Barja J.L."/>
        </authorList>
    </citation>
    <scope>NUCLEOTIDE SEQUENCE [LARGE SCALE GENOMIC DNA]</scope>
    <source>
        <strain evidence="1 2">605</strain>
    </source>
</reference>
<organism evidence="1 2">
    <name type="scientific">Vibrio bivalvicida</name>
    <dbReference type="NCBI Taxonomy" id="1276888"/>
    <lineage>
        <taxon>Bacteria</taxon>
        <taxon>Pseudomonadati</taxon>
        <taxon>Pseudomonadota</taxon>
        <taxon>Gammaproteobacteria</taxon>
        <taxon>Vibrionales</taxon>
        <taxon>Vibrionaceae</taxon>
        <taxon>Vibrio</taxon>
        <taxon>Vibrio oreintalis group</taxon>
    </lineage>
</organism>
<dbReference type="AlphaFoldDB" id="A0A177Y2Q1"/>
<protein>
    <submittedName>
        <fullName evidence="1">Uncharacterized protein</fullName>
    </submittedName>
</protein>
<evidence type="ECO:0000313" key="1">
    <source>
        <dbReference type="EMBL" id="OAJ95110.1"/>
    </source>
</evidence>
<sequence length="219" mass="25435">MKFISHSISILLSISTLVGCSSIPQEAPELSLELGKRIQVLEQSNVTLLKRFFEQKRAQVDEFIAKEWIPEFAEQVFSNNKVAKDWNTIVEENSKHQRVAFLVKYGPKLQQKINQKRKKLIKPLDDLERLIEEKIRFEFAQARAINHSLTSFLTSASKIDENRERYLNFVGFEQSEMTNLIDKTDEAVESLLGKTNKLNKKTEEAKEYLEKMEGLRESL</sequence>
<dbReference type="PROSITE" id="PS51257">
    <property type="entry name" value="PROKAR_LIPOPROTEIN"/>
    <property type="match status" value="1"/>
</dbReference>
<dbReference type="Proteomes" id="UP000078406">
    <property type="component" value="Unassembled WGS sequence"/>
</dbReference>
<accession>A0A177Y2Q1</accession>
<proteinExistence type="predicted"/>
<name>A0A177Y2Q1_9VIBR</name>
<evidence type="ECO:0000313" key="2">
    <source>
        <dbReference type="Proteomes" id="UP000078406"/>
    </source>
</evidence>